<organism evidence="10">
    <name type="scientific">Katharina tunicata</name>
    <name type="common">Black chiton</name>
    <name type="synonym">Chiton tunicatus</name>
    <dbReference type="NCBI Taxonomy" id="34587"/>
    <lineage>
        <taxon>Eukaryota</taxon>
        <taxon>Metazoa</taxon>
        <taxon>Spiralia</taxon>
        <taxon>Lophotrochozoa</taxon>
        <taxon>Mollusca</taxon>
        <taxon>Polyplacophora</taxon>
        <taxon>Neoloricata</taxon>
        <taxon>Chitonida</taxon>
        <taxon>Acanthochitonina</taxon>
        <taxon>Mopaliidae</taxon>
        <taxon>Katharina</taxon>
    </lineage>
</organism>
<dbReference type="Pfam" id="PF00507">
    <property type="entry name" value="Oxidored_q4"/>
    <property type="match status" value="1"/>
</dbReference>
<dbReference type="PANTHER" id="PTHR11058">
    <property type="entry name" value="NADH-UBIQUINONE OXIDOREDUCTASE CHAIN 3"/>
    <property type="match status" value="1"/>
</dbReference>
<proteinExistence type="inferred from homology"/>
<dbReference type="PIR" id="S50338">
    <property type="entry name" value="S50338"/>
</dbReference>
<keyword evidence="9" id="KW-1278">Translocase</keyword>
<dbReference type="GO" id="GO:0008137">
    <property type="term" value="F:NADH dehydrogenase (ubiquinone) activity"/>
    <property type="evidence" value="ECO:0007669"/>
    <property type="project" value="UniProtKB-UniRule"/>
</dbReference>
<evidence type="ECO:0000256" key="7">
    <source>
        <dbReference type="ARBA" id="ARBA00023136"/>
    </source>
</evidence>
<comment type="function">
    <text evidence="9">Core subunit of the mitochondrial membrane respiratory chain NADH dehydrogenase (Complex I) which catalyzes electron transfer from NADH through the respiratory chain, using ubiquinone as an electron acceptor. Essential for the catalytic activity of complex I.</text>
</comment>
<evidence type="ECO:0000313" key="10">
    <source>
        <dbReference type="EMBL" id="AAC48372.1"/>
    </source>
</evidence>
<keyword evidence="9" id="KW-0520">NAD</keyword>
<evidence type="ECO:0000256" key="4">
    <source>
        <dbReference type="ARBA" id="ARBA00022448"/>
    </source>
</evidence>
<keyword evidence="9 10" id="KW-0496">Mitochondrion</keyword>
<keyword evidence="9" id="KW-0249">Electron transport</keyword>
<accession>Q34849</accession>
<sequence length="120" mass="13645">MFFVLSLVLFTFLLSLVLLSVSLSLTKKKMMNREKSSPFECGFDPKSSARLPFSMRFFLITVVFLVFDVEIVLLLPYLFSSGWSIDVFSLVGSMMILVILIIGVLHEWSEGSLEWFSSSN</sequence>
<keyword evidence="4 9" id="KW-0813">Transport</keyword>
<dbReference type="InterPro" id="IPR038430">
    <property type="entry name" value="NDAH_ubi_oxred_su3_sf"/>
</dbReference>
<feature type="transmembrane region" description="Helical" evidence="9">
    <location>
        <begin position="53"/>
        <end position="75"/>
    </location>
</feature>
<geneLocation type="mitochondrion" evidence="10"/>
<dbReference type="RefSeq" id="NP_008184.1">
    <property type="nucleotide sequence ID" value="NC_001636.1"/>
</dbReference>
<name>Q34849_KATTU</name>
<dbReference type="AlphaFoldDB" id="Q34849"/>
<keyword evidence="5 9" id="KW-0812">Transmembrane</keyword>
<dbReference type="EC" id="7.1.1.2" evidence="9"/>
<evidence type="ECO:0000256" key="1">
    <source>
        <dbReference type="ARBA" id="ARBA00004370"/>
    </source>
</evidence>
<feature type="transmembrane region" description="Helical" evidence="9">
    <location>
        <begin position="87"/>
        <end position="106"/>
    </location>
</feature>
<dbReference type="GeneID" id="807838"/>
<comment type="subcellular location">
    <subcellularLocation>
        <location evidence="1">Membrane</location>
    </subcellularLocation>
    <subcellularLocation>
        <location evidence="9">Mitochondrion membrane</location>
        <topology evidence="9">Multi-pass membrane protein</topology>
    </subcellularLocation>
</comment>
<evidence type="ECO:0000256" key="8">
    <source>
        <dbReference type="ARBA" id="ARBA00049551"/>
    </source>
</evidence>
<dbReference type="InterPro" id="IPR000440">
    <property type="entry name" value="NADH_UbQ/plastoQ_OxRdtase_su3"/>
</dbReference>
<keyword evidence="9" id="KW-0679">Respiratory chain</keyword>
<dbReference type="CTD" id="4537"/>
<evidence type="ECO:0000256" key="5">
    <source>
        <dbReference type="ARBA" id="ARBA00022692"/>
    </source>
</evidence>
<dbReference type="EMBL" id="U09810">
    <property type="protein sequence ID" value="AAC48372.1"/>
    <property type="molecule type" value="Genomic_DNA"/>
</dbReference>
<dbReference type="PANTHER" id="PTHR11058:SF9">
    <property type="entry name" value="NADH-UBIQUINONE OXIDOREDUCTASE CHAIN 3"/>
    <property type="match status" value="1"/>
</dbReference>
<keyword evidence="6 9" id="KW-1133">Transmembrane helix</keyword>
<dbReference type="Gene3D" id="1.20.58.1610">
    <property type="entry name" value="NADH:ubiquinone/plastoquinone oxidoreductase, chain 3"/>
    <property type="match status" value="1"/>
</dbReference>
<comment type="catalytic activity">
    <reaction evidence="8 9">
        <text>a ubiquinone + NADH + 5 H(+)(in) = a ubiquinol + NAD(+) + 4 H(+)(out)</text>
        <dbReference type="Rhea" id="RHEA:29091"/>
        <dbReference type="Rhea" id="RHEA-COMP:9565"/>
        <dbReference type="Rhea" id="RHEA-COMP:9566"/>
        <dbReference type="ChEBI" id="CHEBI:15378"/>
        <dbReference type="ChEBI" id="CHEBI:16389"/>
        <dbReference type="ChEBI" id="CHEBI:17976"/>
        <dbReference type="ChEBI" id="CHEBI:57540"/>
        <dbReference type="ChEBI" id="CHEBI:57945"/>
        <dbReference type="EC" id="7.1.1.2"/>
    </reaction>
</comment>
<evidence type="ECO:0000256" key="9">
    <source>
        <dbReference type="RuleBase" id="RU003640"/>
    </source>
</evidence>
<evidence type="ECO:0000256" key="6">
    <source>
        <dbReference type="ARBA" id="ARBA00022989"/>
    </source>
</evidence>
<evidence type="ECO:0000256" key="2">
    <source>
        <dbReference type="ARBA" id="ARBA00008472"/>
    </source>
</evidence>
<dbReference type="GO" id="GO:0030964">
    <property type="term" value="C:NADH dehydrogenase complex"/>
    <property type="evidence" value="ECO:0007669"/>
    <property type="project" value="TreeGrafter"/>
</dbReference>
<protein>
    <recommendedName>
        <fullName evidence="3 9">NADH-ubiquinone oxidoreductase chain 3</fullName>
        <ecNumber evidence="9">7.1.1.2</ecNumber>
    </recommendedName>
</protein>
<dbReference type="GO" id="GO:0031966">
    <property type="term" value="C:mitochondrial membrane"/>
    <property type="evidence" value="ECO:0007669"/>
    <property type="project" value="UniProtKB-SubCell"/>
</dbReference>
<keyword evidence="7 9" id="KW-0472">Membrane</keyword>
<reference evidence="10" key="1">
    <citation type="journal article" date="1994" name="Genetics">
        <title>Complete DNA sequence of the mitochondrial genome of the black chiton, Katharina tunicata.</title>
        <authorList>
            <person name="Boore J.L."/>
            <person name="Brown W.M."/>
        </authorList>
    </citation>
    <scope>NUCLEOTIDE SEQUENCE</scope>
</reference>
<evidence type="ECO:0000256" key="3">
    <source>
        <dbReference type="ARBA" id="ARBA00021007"/>
    </source>
</evidence>
<keyword evidence="9" id="KW-0830">Ubiquinone</keyword>
<comment type="similarity">
    <text evidence="2 9">Belongs to the complex I subunit 3 family.</text>
</comment>